<evidence type="ECO:0000313" key="2">
    <source>
        <dbReference type="Proteomes" id="UP000184440"/>
    </source>
</evidence>
<proteinExistence type="predicted"/>
<dbReference type="EMBL" id="FRCS01000001">
    <property type="protein sequence ID" value="SHM34507.1"/>
    <property type="molecule type" value="Genomic_DNA"/>
</dbReference>
<keyword evidence="2" id="KW-1185">Reference proteome</keyword>
<dbReference type="STRING" id="134849.SAMN05443668_101357"/>
<dbReference type="Proteomes" id="UP000184440">
    <property type="component" value="Unassembled WGS sequence"/>
</dbReference>
<protein>
    <submittedName>
        <fullName evidence="1">Uncharacterized protein</fullName>
    </submittedName>
</protein>
<gene>
    <name evidence="1" type="ORF">SAMN05443668_101357</name>
</gene>
<evidence type="ECO:0000313" key="1">
    <source>
        <dbReference type="EMBL" id="SHM34507.1"/>
    </source>
</evidence>
<dbReference type="AlphaFoldDB" id="A0A1M7I257"/>
<reference evidence="1 2" key="1">
    <citation type="submission" date="2016-11" db="EMBL/GenBank/DDBJ databases">
        <authorList>
            <person name="Jaros S."/>
            <person name="Januszkiewicz K."/>
            <person name="Wedrychowicz H."/>
        </authorList>
    </citation>
    <scope>NUCLEOTIDE SEQUENCE [LARGE SCALE GENOMIC DNA]</scope>
    <source>
        <strain evidence="1 2">DSM 46144</strain>
    </source>
</reference>
<name>A0A1M7I257_9ACTN</name>
<organism evidence="1 2">
    <name type="scientific">Cryptosporangium aurantiacum</name>
    <dbReference type="NCBI Taxonomy" id="134849"/>
    <lineage>
        <taxon>Bacteria</taxon>
        <taxon>Bacillati</taxon>
        <taxon>Actinomycetota</taxon>
        <taxon>Actinomycetes</taxon>
        <taxon>Cryptosporangiales</taxon>
        <taxon>Cryptosporangiaceae</taxon>
        <taxon>Cryptosporangium</taxon>
    </lineage>
</organism>
<accession>A0A1M7I257</accession>
<sequence>MVVLAVTVRPVRRGGLAGLFRRKPAEPSAPALTLGPAFFAVLARVPEGWTRTLDALPSADGEVVFGPLEIRMAVTELSRISPYAESAEEQAEFGAFRTLVGTVPPDHELVLTPEIV</sequence>